<keyword evidence="2" id="KW-1185">Reference proteome</keyword>
<name>A0ABD0VGV0_DENTH</name>
<accession>A0ABD0VGV0</accession>
<gene>
    <name evidence="1" type="ORF">M5K25_008980</name>
</gene>
<dbReference type="EMBL" id="JANQDX010000007">
    <property type="protein sequence ID" value="KAL0921866.1"/>
    <property type="molecule type" value="Genomic_DNA"/>
</dbReference>
<sequence>MFIVNRPSPLASIFVRVVRWQISSLEWKLERRIVVNLPSSSASIVVDHPSPSALIFIDRPFYLASIFADRPFSSASIVVDNPPFSAVHRSSQAPGSDTN</sequence>
<organism evidence="1 2">
    <name type="scientific">Dendrobium thyrsiflorum</name>
    <name type="common">Pinecone-like raceme dendrobium</name>
    <name type="synonym">Orchid</name>
    <dbReference type="NCBI Taxonomy" id="117978"/>
    <lineage>
        <taxon>Eukaryota</taxon>
        <taxon>Viridiplantae</taxon>
        <taxon>Streptophyta</taxon>
        <taxon>Embryophyta</taxon>
        <taxon>Tracheophyta</taxon>
        <taxon>Spermatophyta</taxon>
        <taxon>Magnoliopsida</taxon>
        <taxon>Liliopsida</taxon>
        <taxon>Asparagales</taxon>
        <taxon>Orchidaceae</taxon>
        <taxon>Epidendroideae</taxon>
        <taxon>Malaxideae</taxon>
        <taxon>Dendrobiinae</taxon>
        <taxon>Dendrobium</taxon>
    </lineage>
</organism>
<protein>
    <submittedName>
        <fullName evidence="1">Uncharacterized protein</fullName>
    </submittedName>
</protein>
<dbReference type="AlphaFoldDB" id="A0ABD0VGV0"/>
<evidence type="ECO:0000313" key="1">
    <source>
        <dbReference type="EMBL" id="KAL0921866.1"/>
    </source>
</evidence>
<evidence type="ECO:0000313" key="2">
    <source>
        <dbReference type="Proteomes" id="UP001552299"/>
    </source>
</evidence>
<reference evidence="1 2" key="1">
    <citation type="journal article" date="2024" name="Plant Biotechnol. J.">
        <title>Dendrobium thyrsiflorum genome and its molecular insights into genes involved in important horticultural traits.</title>
        <authorList>
            <person name="Chen B."/>
            <person name="Wang J.Y."/>
            <person name="Zheng P.J."/>
            <person name="Li K.L."/>
            <person name="Liang Y.M."/>
            <person name="Chen X.F."/>
            <person name="Zhang C."/>
            <person name="Zhao X."/>
            <person name="He X."/>
            <person name="Zhang G.Q."/>
            <person name="Liu Z.J."/>
            <person name="Xu Q."/>
        </authorList>
    </citation>
    <scope>NUCLEOTIDE SEQUENCE [LARGE SCALE GENOMIC DNA]</scope>
    <source>
        <strain evidence="1">GZMU011</strain>
    </source>
</reference>
<dbReference type="Proteomes" id="UP001552299">
    <property type="component" value="Unassembled WGS sequence"/>
</dbReference>
<proteinExistence type="predicted"/>
<comment type="caution">
    <text evidence="1">The sequence shown here is derived from an EMBL/GenBank/DDBJ whole genome shotgun (WGS) entry which is preliminary data.</text>
</comment>